<dbReference type="InterPro" id="IPR001296">
    <property type="entry name" value="Glyco_trans_1"/>
</dbReference>
<dbReference type="RefSeq" id="WP_377817611.1">
    <property type="nucleotide sequence ID" value="NZ_JBHSLU010000082.1"/>
</dbReference>
<dbReference type="Pfam" id="PF00534">
    <property type="entry name" value="Glycos_transf_1"/>
    <property type="match status" value="1"/>
</dbReference>
<evidence type="ECO:0000259" key="2">
    <source>
        <dbReference type="Pfam" id="PF00534"/>
    </source>
</evidence>
<dbReference type="PANTHER" id="PTHR46401:SF2">
    <property type="entry name" value="GLYCOSYLTRANSFERASE WBBK-RELATED"/>
    <property type="match status" value="1"/>
</dbReference>
<dbReference type="PANTHER" id="PTHR46401">
    <property type="entry name" value="GLYCOSYLTRANSFERASE WBBK-RELATED"/>
    <property type="match status" value="1"/>
</dbReference>
<dbReference type="Proteomes" id="UP001596060">
    <property type="component" value="Unassembled WGS sequence"/>
</dbReference>
<dbReference type="EMBL" id="JBHSLU010000082">
    <property type="protein sequence ID" value="MFC5507978.1"/>
    <property type="molecule type" value="Genomic_DNA"/>
</dbReference>
<proteinExistence type="predicted"/>
<keyword evidence="4" id="KW-1185">Reference proteome</keyword>
<dbReference type="Gene3D" id="3.40.50.2000">
    <property type="entry name" value="Glycogen Phosphorylase B"/>
    <property type="match status" value="2"/>
</dbReference>
<comment type="caution">
    <text evidence="3">The sequence shown here is derived from an EMBL/GenBank/DDBJ whole genome shotgun (WGS) entry which is preliminary data.</text>
</comment>
<dbReference type="SUPFAM" id="SSF53756">
    <property type="entry name" value="UDP-Glycosyltransferase/glycogen phosphorylase"/>
    <property type="match status" value="1"/>
</dbReference>
<protein>
    <submittedName>
        <fullName evidence="3">Glycosyltransferase family 4 protein</fullName>
    </submittedName>
</protein>
<evidence type="ECO:0000313" key="3">
    <source>
        <dbReference type="EMBL" id="MFC5507978.1"/>
    </source>
</evidence>
<keyword evidence="1" id="KW-0808">Transferase</keyword>
<sequence>MARPLRLVIDLRWMIPGTAGGLENVAWCFLERLFSAREFADITLIVPGELVRRLRMIAPAHIRLTSRDSFQWDMSWLLQRIGVRQARDCDRDIFDIAYAMNGRIHPDLMSTPTVVMMADLQHFVLPQLFDLAEQQDRAQASIEAARCARLLLTISDFSRSEIARILKIPSDQVLVAHLAPDAVFERENDRSAEEAIVARYGLSDTPYCLLPAQLWQHKNHSAVISALEIILAQGGDAPLLICTGADSGSFAERLKADTAKSPVAAHVRFLGRVPREDQPALYAGARALVFCSLYEGFGMPVVEAMAMGCPVIAANSSALPEVAGGAAILVSGDDPTAIAAAIRQVSTDDALRARLIVEGLRRVAQFSWQRHFEDVIAALWRADGRGTPDLQMRSTVPGKFSLPVLGTSLSARLSESIYPKLRRELLMHIRRLRKSFYGARDRG</sequence>
<reference evidence="4" key="1">
    <citation type="journal article" date="2019" name="Int. J. Syst. Evol. Microbiol.">
        <title>The Global Catalogue of Microorganisms (GCM) 10K type strain sequencing project: providing services to taxonomists for standard genome sequencing and annotation.</title>
        <authorList>
            <consortium name="The Broad Institute Genomics Platform"/>
            <consortium name="The Broad Institute Genome Sequencing Center for Infectious Disease"/>
            <person name="Wu L."/>
            <person name="Ma J."/>
        </authorList>
    </citation>
    <scope>NUCLEOTIDE SEQUENCE [LARGE SCALE GENOMIC DNA]</scope>
    <source>
        <strain evidence="4">CCUG 43117</strain>
    </source>
</reference>
<organism evidence="3 4">
    <name type="scientific">Bosea massiliensis</name>
    <dbReference type="NCBI Taxonomy" id="151419"/>
    <lineage>
        <taxon>Bacteria</taxon>
        <taxon>Pseudomonadati</taxon>
        <taxon>Pseudomonadota</taxon>
        <taxon>Alphaproteobacteria</taxon>
        <taxon>Hyphomicrobiales</taxon>
        <taxon>Boseaceae</taxon>
        <taxon>Bosea</taxon>
    </lineage>
</organism>
<feature type="domain" description="Glycosyl transferase family 1" evidence="2">
    <location>
        <begin position="204"/>
        <end position="357"/>
    </location>
</feature>
<dbReference type="CDD" id="cd03809">
    <property type="entry name" value="GT4_MtfB-like"/>
    <property type="match status" value="1"/>
</dbReference>
<gene>
    <name evidence="3" type="ORF">ACFPN9_22320</name>
</gene>
<evidence type="ECO:0000313" key="4">
    <source>
        <dbReference type="Proteomes" id="UP001596060"/>
    </source>
</evidence>
<accession>A0ABW0P6K7</accession>
<evidence type="ECO:0000256" key="1">
    <source>
        <dbReference type="ARBA" id="ARBA00022679"/>
    </source>
</evidence>
<name>A0ABW0P6K7_9HYPH</name>